<keyword evidence="4" id="KW-0269">Exonuclease</keyword>
<dbReference type="InterPro" id="IPR013520">
    <property type="entry name" value="Ribonucl_H"/>
</dbReference>
<comment type="similarity">
    <text evidence="1">Belongs to the oligoribonuclease family.</text>
</comment>
<dbReference type="OrthoDB" id="270189at2759"/>
<evidence type="ECO:0000256" key="4">
    <source>
        <dbReference type="ARBA" id="ARBA00022839"/>
    </source>
</evidence>
<gene>
    <name evidence="6" type="ORF">IMG5_166720</name>
</gene>
<keyword evidence="6" id="KW-0808">Transferase</keyword>
<evidence type="ECO:0000259" key="5">
    <source>
        <dbReference type="SMART" id="SM00479"/>
    </source>
</evidence>
<keyword evidence="6" id="KW-0548">Nucleotidyltransferase</keyword>
<evidence type="ECO:0000256" key="3">
    <source>
        <dbReference type="ARBA" id="ARBA00022801"/>
    </source>
</evidence>
<dbReference type="InParanoid" id="G0R0S8"/>
<dbReference type="Pfam" id="PF00929">
    <property type="entry name" value="RNase_T"/>
    <property type="match status" value="1"/>
</dbReference>
<protein>
    <submittedName>
        <fullName evidence="6">Mitochondrial, putative</fullName>
        <ecNumber evidence="6">2.7.7.7</ecNumber>
    </submittedName>
</protein>
<dbReference type="SUPFAM" id="SSF53098">
    <property type="entry name" value="Ribonuclease H-like"/>
    <property type="match status" value="1"/>
</dbReference>
<dbReference type="EMBL" id="GL984203">
    <property type="protein sequence ID" value="EGR28923.1"/>
    <property type="molecule type" value="Genomic_DNA"/>
</dbReference>
<dbReference type="GO" id="GO:0000175">
    <property type="term" value="F:3'-5'-RNA exonuclease activity"/>
    <property type="evidence" value="ECO:0007669"/>
    <property type="project" value="InterPro"/>
</dbReference>
<accession>G0R0S8</accession>
<feature type="domain" description="Exonuclease" evidence="5">
    <location>
        <begin position="7"/>
        <end position="184"/>
    </location>
</feature>
<keyword evidence="2" id="KW-0540">Nuclease</keyword>
<dbReference type="Gene3D" id="3.30.420.10">
    <property type="entry name" value="Ribonuclease H-like superfamily/Ribonuclease H"/>
    <property type="match status" value="1"/>
</dbReference>
<dbReference type="OMA" id="AFFHYRN"/>
<evidence type="ECO:0000313" key="7">
    <source>
        <dbReference type="Proteomes" id="UP000008983"/>
    </source>
</evidence>
<evidence type="ECO:0000313" key="6">
    <source>
        <dbReference type="EMBL" id="EGR28923.1"/>
    </source>
</evidence>
<evidence type="ECO:0000256" key="1">
    <source>
        <dbReference type="ARBA" id="ARBA00009921"/>
    </source>
</evidence>
<dbReference type="GO" id="GO:0003676">
    <property type="term" value="F:nucleic acid binding"/>
    <property type="evidence" value="ECO:0007669"/>
    <property type="project" value="InterPro"/>
</dbReference>
<evidence type="ECO:0000256" key="2">
    <source>
        <dbReference type="ARBA" id="ARBA00022722"/>
    </source>
</evidence>
<dbReference type="InterPro" id="IPR022894">
    <property type="entry name" value="Oligoribonuclease"/>
</dbReference>
<dbReference type="CDD" id="cd06135">
    <property type="entry name" value="Orn"/>
    <property type="match status" value="1"/>
</dbReference>
<dbReference type="PANTHER" id="PTHR11046:SF0">
    <property type="entry name" value="OLIGORIBONUCLEASE, MITOCHONDRIAL"/>
    <property type="match status" value="1"/>
</dbReference>
<proteinExistence type="inferred from homology"/>
<dbReference type="PANTHER" id="PTHR11046">
    <property type="entry name" value="OLIGORIBONUCLEASE, MITOCHONDRIAL"/>
    <property type="match status" value="1"/>
</dbReference>
<sequence length="186" mass="21574">MQNSTPVFLWIDLEMTGLDLHVRNDQIIELAVVLTDSHLENIIKGPEIVINAPNTLLDTMDEWNSKHHKESGLYEQSLNSKISLQQAEEQVLQFLKSNNVVQRQAYITGNSVHQDYRFLDKQMPKLIEFLHYRIIDVSTIKTLAQKWNPGLLADAPVKKNQHRALDDILESIEELKYYKSSFFKIV</sequence>
<dbReference type="EC" id="2.7.7.7" evidence="6"/>
<keyword evidence="7" id="KW-1185">Reference proteome</keyword>
<dbReference type="STRING" id="857967.G0R0S8"/>
<name>G0R0S8_ICHMU</name>
<dbReference type="Proteomes" id="UP000008983">
    <property type="component" value="Unassembled WGS sequence"/>
</dbReference>
<dbReference type="FunFam" id="3.30.420.10:FF:000003">
    <property type="entry name" value="Oligoribonuclease"/>
    <property type="match status" value="1"/>
</dbReference>
<dbReference type="RefSeq" id="XP_004030159.1">
    <property type="nucleotide sequence ID" value="XM_004030111.1"/>
</dbReference>
<dbReference type="GO" id="GO:0005739">
    <property type="term" value="C:mitochondrion"/>
    <property type="evidence" value="ECO:0007669"/>
    <property type="project" value="TreeGrafter"/>
</dbReference>
<reference evidence="6 7" key="1">
    <citation type="submission" date="2011-07" db="EMBL/GenBank/DDBJ databases">
        <authorList>
            <person name="Coyne R."/>
            <person name="Brami D."/>
            <person name="Johnson J."/>
            <person name="Hostetler J."/>
            <person name="Hannick L."/>
            <person name="Clark T."/>
            <person name="Cassidy-Hanley D."/>
            <person name="Inman J."/>
        </authorList>
    </citation>
    <scope>NUCLEOTIDE SEQUENCE [LARGE SCALE GENOMIC DNA]</scope>
    <source>
        <strain evidence="6 7">G5</strain>
    </source>
</reference>
<organism evidence="6 7">
    <name type="scientific">Ichthyophthirius multifiliis</name>
    <name type="common">White spot disease agent</name>
    <name type="synonym">Ich</name>
    <dbReference type="NCBI Taxonomy" id="5932"/>
    <lineage>
        <taxon>Eukaryota</taxon>
        <taxon>Sar</taxon>
        <taxon>Alveolata</taxon>
        <taxon>Ciliophora</taxon>
        <taxon>Intramacronucleata</taxon>
        <taxon>Oligohymenophorea</taxon>
        <taxon>Hymenostomatida</taxon>
        <taxon>Ophryoglenina</taxon>
        <taxon>Ichthyophthirius</taxon>
    </lineage>
</organism>
<dbReference type="InterPro" id="IPR036397">
    <property type="entry name" value="RNaseH_sf"/>
</dbReference>
<dbReference type="GO" id="GO:0003887">
    <property type="term" value="F:DNA-directed DNA polymerase activity"/>
    <property type="evidence" value="ECO:0007669"/>
    <property type="project" value="UniProtKB-EC"/>
</dbReference>
<keyword evidence="3" id="KW-0378">Hydrolase</keyword>
<dbReference type="NCBIfam" id="NF003765">
    <property type="entry name" value="PRK05359.1"/>
    <property type="match status" value="1"/>
</dbReference>
<dbReference type="eggNOG" id="KOG3242">
    <property type="taxonomic scope" value="Eukaryota"/>
</dbReference>
<dbReference type="AlphaFoldDB" id="G0R0S8"/>
<dbReference type="SMART" id="SM00479">
    <property type="entry name" value="EXOIII"/>
    <property type="match status" value="1"/>
</dbReference>
<dbReference type="GeneID" id="14905020"/>
<dbReference type="InterPro" id="IPR012337">
    <property type="entry name" value="RNaseH-like_sf"/>
</dbReference>